<organism evidence="7 8">
    <name type="scientific">Keratinibaculum paraultunense</name>
    <dbReference type="NCBI Taxonomy" id="1278232"/>
    <lineage>
        <taxon>Bacteria</taxon>
        <taxon>Bacillati</taxon>
        <taxon>Bacillota</taxon>
        <taxon>Tissierellia</taxon>
        <taxon>Tissierellales</taxon>
        <taxon>Tepidimicrobiaceae</taxon>
        <taxon>Keratinibaculum</taxon>
    </lineage>
</organism>
<feature type="non-terminal residue" evidence="7">
    <location>
        <position position="252"/>
    </location>
</feature>
<keyword evidence="2" id="KW-1003">Cell membrane</keyword>
<dbReference type="InterPro" id="IPR029151">
    <property type="entry name" value="Sensor-like_sf"/>
</dbReference>
<accession>A0A4R3KWG7</accession>
<comment type="subcellular location">
    <subcellularLocation>
        <location evidence="1">Cell membrane</location>
        <topology evidence="1">Multi-pass membrane protein</topology>
    </subcellularLocation>
</comment>
<evidence type="ECO:0000259" key="6">
    <source>
        <dbReference type="Pfam" id="PF02743"/>
    </source>
</evidence>
<dbReference type="GO" id="GO:0005886">
    <property type="term" value="C:plasma membrane"/>
    <property type="evidence" value="ECO:0007669"/>
    <property type="project" value="UniProtKB-SubCell"/>
</dbReference>
<keyword evidence="5" id="KW-0472">Membrane</keyword>
<dbReference type="Gene3D" id="3.30.450.20">
    <property type="entry name" value="PAS domain"/>
    <property type="match status" value="2"/>
</dbReference>
<dbReference type="CDD" id="cd18774">
    <property type="entry name" value="PDC2_HK_sensor"/>
    <property type="match status" value="1"/>
</dbReference>
<sequence>MKLKTRIIVFTCILCVASILLSTITNYKFLAGELLNETKNNAKNSAKITAKELDKWLRIQKNSLKEIADALLYNDNFEFDYVYGYLSGQGEINEGNEYYVGLPDDSLISGGGWIPPDDYKPTERDWYINAEGSDDVVISSPYIDAKTGEVTITISRALEKNNKLVGVLASDIHLSYILGVTSNIDLGDLGKDSYGFLIDGEGNIITHKNKAFNPDPEKGYVNINEILGGKLKDISKTEKTAKKGLNEIKDYD</sequence>
<evidence type="ECO:0000313" key="7">
    <source>
        <dbReference type="EMBL" id="TCS88810.1"/>
    </source>
</evidence>
<dbReference type="InterPro" id="IPR033479">
    <property type="entry name" value="dCache_1"/>
</dbReference>
<feature type="domain" description="Cache" evidence="6">
    <location>
        <begin position="35"/>
        <end position="239"/>
    </location>
</feature>
<evidence type="ECO:0000256" key="1">
    <source>
        <dbReference type="ARBA" id="ARBA00004651"/>
    </source>
</evidence>
<gene>
    <name evidence="7" type="ORF">EDD65_107167</name>
</gene>
<dbReference type="SUPFAM" id="SSF103190">
    <property type="entry name" value="Sensory domain-like"/>
    <property type="match status" value="1"/>
</dbReference>
<dbReference type="CDD" id="cd18773">
    <property type="entry name" value="PDC1_HK_sensor"/>
    <property type="match status" value="1"/>
</dbReference>
<evidence type="ECO:0000256" key="3">
    <source>
        <dbReference type="ARBA" id="ARBA00022692"/>
    </source>
</evidence>
<dbReference type="Pfam" id="PF02743">
    <property type="entry name" value="dCache_1"/>
    <property type="match status" value="1"/>
</dbReference>
<proteinExistence type="predicted"/>
<dbReference type="AlphaFoldDB" id="A0A4R3KWG7"/>
<dbReference type="Proteomes" id="UP000294567">
    <property type="component" value="Unassembled WGS sequence"/>
</dbReference>
<keyword evidence="3" id="KW-0812">Transmembrane</keyword>
<keyword evidence="8" id="KW-1185">Reference proteome</keyword>
<protein>
    <submittedName>
        <fullName evidence="7">Methyl-accepting chemotaxis protein</fullName>
    </submittedName>
</protein>
<dbReference type="RefSeq" id="WP_170169639.1">
    <property type="nucleotide sequence ID" value="NZ_SMAE01000007.1"/>
</dbReference>
<dbReference type="EMBL" id="SMAE01000007">
    <property type="protein sequence ID" value="TCS88810.1"/>
    <property type="molecule type" value="Genomic_DNA"/>
</dbReference>
<evidence type="ECO:0000256" key="4">
    <source>
        <dbReference type="ARBA" id="ARBA00022989"/>
    </source>
</evidence>
<evidence type="ECO:0000256" key="5">
    <source>
        <dbReference type="ARBA" id="ARBA00023136"/>
    </source>
</evidence>
<keyword evidence="4" id="KW-1133">Transmembrane helix</keyword>
<comment type="caution">
    <text evidence="7">The sequence shown here is derived from an EMBL/GenBank/DDBJ whole genome shotgun (WGS) entry which is preliminary data.</text>
</comment>
<evidence type="ECO:0000256" key="2">
    <source>
        <dbReference type="ARBA" id="ARBA00022475"/>
    </source>
</evidence>
<reference evidence="7 8" key="1">
    <citation type="submission" date="2019-03" db="EMBL/GenBank/DDBJ databases">
        <title>Genomic Encyclopedia of Type Strains, Phase IV (KMG-IV): sequencing the most valuable type-strain genomes for metagenomic binning, comparative biology and taxonomic classification.</title>
        <authorList>
            <person name="Goeker M."/>
        </authorList>
    </citation>
    <scope>NUCLEOTIDE SEQUENCE [LARGE SCALE GENOMIC DNA]</scope>
    <source>
        <strain evidence="7 8">DSM 26752</strain>
    </source>
</reference>
<name>A0A4R3KWG7_9FIRM</name>
<evidence type="ECO:0000313" key="8">
    <source>
        <dbReference type="Proteomes" id="UP000294567"/>
    </source>
</evidence>